<accession>A0AAD5XR35</accession>
<evidence type="ECO:0000256" key="3">
    <source>
        <dbReference type="SAM" id="SignalP"/>
    </source>
</evidence>
<keyword evidence="1" id="KW-0378">Hydrolase</keyword>
<name>A0AAD5XR35_9FUNG</name>
<dbReference type="PANTHER" id="PTHR33630:SF9">
    <property type="entry name" value="CUTINASE 4"/>
    <property type="match status" value="1"/>
</dbReference>
<keyword evidence="2" id="KW-1015">Disulfide bond</keyword>
<dbReference type="AlphaFoldDB" id="A0AAD5XR35"/>
<dbReference type="GO" id="GO:0052689">
    <property type="term" value="F:carboxylic ester hydrolase activity"/>
    <property type="evidence" value="ECO:0007669"/>
    <property type="project" value="UniProtKB-ARBA"/>
</dbReference>
<dbReference type="InterPro" id="IPR000675">
    <property type="entry name" value="Cutinase/axe"/>
</dbReference>
<proteinExistence type="predicted"/>
<dbReference type="InterPro" id="IPR029058">
    <property type="entry name" value="AB_hydrolase_fold"/>
</dbReference>
<dbReference type="SMART" id="SM01110">
    <property type="entry name" value="Cutinase"/>
    <property type="match status" value="1"/>
</dbReference>
<evidence type="ECO:0000256" key="1">
    <source>
        <dbReference type="ARBA" id="ARBA00022801"/>
    </source>
</evidence>
<dbReference type="Proteomes" id="UP001212152">
    <property type="component" value="Unassembled WGS sequence"/>
</dbReference>
<evidence type="ECO:0008006" key="6">
    <source>
        <dbReference type="Google" id="ProtNLM"/>
    </source>
</evidence>
<dbReference type="SUPFAM" id="SSF53474">
    <property type="entry name" value="alpha/beta-Hydrolases"/>
    <property type="match status" value="1"/>
</dbReference>
<dbReference type="EMBL" id="JADGJQ010000028">
    <property type="protein sequence ID" value="KAJ3178208.1"/>
    <property type="molecule type" value="Genomic_DNA"/>
</dbReference>
<comment type="caution">
    <text evidence="4">The sequence shown here is derived from an EMBL/GenBank/DDBJ whole genome shotgun (WGS) entry which is preliminary data.</text>
</comment>
<evidence type="ECO:0000256" key="2">
    <source>
        <dbReference type="ARBA" id="ARBA00023157"/>
    </source>
</evidence>
<feature type="signal peptide" evidence="3">
    <location>
        <begin position="1"/>
        <end position="21"/>
    </location>
</feature>
<sequence length="225" mass="23575">MHILSTTTTAALLFLGSCASAAVIPSFPAIAWPQPKSTACPAIELITARGTSEPQNGSFTLNPIVKEISKAVPNTAVYDVVYPADTDFTMGPIIGAKDLVDHFNSRVTACPATHFVLAGYSQGAMIVQRAIPSIPAAAAGKIKAVIMFGNPSFDAAGPSAGGTAKGKGHIGTPITKQWQPKLRDFCNFNDPICAYGMDISVHLGYPRSQAAKEAVSFVTGLLRKK</sequence>
<dbReference type="PANTHER" id="PTHR33630">
    <property type="entry name" value="CUTINASE RV1984C-RELATED-RELATED"/>
    <property type="match status" value="1"/>
</dbReference>
<keyword evidence="3" id="KW-0732">Signal</keyword>
<gene>
    <name evidence="4" type="ORF">HDU87_003760</name>
</gene>
<evidence type="ECO:0000313" key="4">
    <source>
        <dbReference type="EMBL" id="KAJ3178208.1"/>
    </source>
</evidence>
<organism evidence="4 5">
    <name type="scientific">Geranomyces variabilis</name>
    <dbReference type="NCBI Taxonomy" id="109894"/>
    <lineage>
        <taxon>Eukaryota</taxon>
        <taxon>Fungi</taxon>
        <taxon>Fungi incertae sedis</taxon>
        <taxon>Chytridiomycota</taxon>
        <taxon>Chytridiomycota incertae sedis</taxon>
        <taxon>Chytridiomycetes</taxon>
        <taxon>Spizellomycetales</taxon>
        <taxon>Powellomycetaceae</taxon>
        <taxon>Geranomyces</taxon>
    </lineage>
</organism>
<dbReference type="Gene3D" id="3.40.50.1820">
    <property type="entry name" value="alpha/beta hydrolase"/>
    <property type="match status" value="1"/>
</dbReference>
<dbReference type="Pfam" id="PF01083">
    <property type="entry name" value="Cutinase"/>
    <property type="match status" value="1"/>
</dbReference>
<protein>
    <recommendedName>
        <fullName evidence="6">Cutinase</fullName>
    </recommendedName>
</protein>
<keyword evidence="5" id="KW-1185">Reference proteome</keyword>
<evidence type="ECO:0000313" key="5">
    <source>
        <dbReference type="Proteomes" id="UP001212152"/>
    </source>
</evidence>
<feature type="chain" id="PRO_5042205738" description="Cutinase" evidence="3">
    <location>
        <begin position="22"/>
        <end position="225"/>
    </location>
</feature>
<reference evidence="4" key="1">
    <citation type="submission" date="2020-05" db="EMBL/GenBank/DDBJ databases">
        <title>Phylogenomic resolution of chytrid fungi.</title>
        <authorList>
            <person name="Stajich J.E."/>
            <person name="Amses K."/>
            <person name="Simmons R."/>
            <person name="Seto K."/>
            <person name="Myers J."/>
            <person name="Bonds A."/>
            <person name="Quandt C.A."/>
            <person name="Barry K."/>
            <person name="Liu P."/>
            <person name="Grigoriev I."/>
            <person name="Longcore J.E."/>
            <person name="James T.Y."/>
        </authorList>
    </citation>
    <scope>NUCLEOTIDE SEQUENCE</scope>
    <source>
        <strain evidence="4">JEL0379</strain>
    </source>
</reference>